<dbReference type="GO" id="GO:0042274">
    <property type="term" value="P:ribosomal small subunit biogenesis"/>
    <property type="evidence" value="ECO:0007669"/>
    <property type="project" value="TreeGrafter"/>
</dbReference>
<dbReference type="InterPro" id="IPR000554">
    <property type="entry name" value="Ribosomal_eS7"/>
</dbReference>
<dbReference type="GO" id="GO:0006412">
    <property type="term" value="P:translation"/>
    <property type="evidence" value="ECO:0007669"/>
    <property type="project" value="InterPro"/>
</dbReference>
<name>A0A1X7R0H2_9SACH</name>
<keyword evidence="3 4" id="KW-0687">Ribonucleoprotein</keyword>
<evidence type="ECO:0000313" key="6">
    <source>
        <dbReference type="Proteomes" id="UP000196158"/>
    </source>
</evidence>
<dbReference type="GO" id="GO:0006364">
    <property type="term" value="P:rRNA processing"/>
    <property type="evidence" value="ECO:0007669"/>
    <property type="project" value="TreeGrafter"/>
</dbReference>
<keyword evidence="2 4" id="KW-0689">Ribosomal protein</keyword>
<evidence type="ECO:0000256" key="4">
    <source>
        <dbReference type="RuleBase" id="RU364105"/>
    </source>
</evidence>
<dbReference type="Pfam" id="PF01251">
    <property type="entry name" value="Ribosomal_S7e"/>
    <property type="match status" value="1"/>
</dbReference>
<protein>
    <recommendedName>
        <fullName evidence="4">40S ribosomal protein S7</fullName>
    </recommendedName>
</protein>
<evidence type="ECO:0000256" key="3">
    <source>
        <dbReference type="ARBA" id="ARBA00023274"/>
    </source>
</evidence>
<dbReference type="GO" id="GO:0022627">
    <property type="term" value="C:cytosolic small ribosomal subunit"/>
    <property type="evidence" value="ECO:0007669"/>
    <property type="project" value="TreeGrafter"/>
</dbReference>
<dbReference type="PROSITE" id="PS00948">
    <property type="entry name" value="RIBOSOMAL_S7E"/>
    <property type="match status" value="1"/>
</dbReference>
<evidence type="ECO:0000313" key="5">
    <source>
        <dbReference type="EMBL" id="SMN18950.1"/>
    </source>
</evidence>
<accession>A0A1X7R0H2</accession>
<keyword evidence="6" id="KW-1185">Reference proteome</keyword>
<dbReference type="STRING" id="1789683.A0A1X7R0H2"/>
<dbReference type="InterPro" id="IPR047861">
    <property type="entry name" value="Ribosomal_eS7_CS"/>
</dbReference>
<gene>
    <name evidence="5" type="ORF">KASA_0P00704G</name>
</gene>
<dbReference type="PANTHER" id="PTHR11278">
    <property type="entry name" value="40S RIBOSOMAL PROTEIN S7"/>
    <property type="match status" value="1"/>
</dbReference>
<dbReference type="GO" id="GO:0032040">
    <property type="term" value="C:small-subunit processome"/>
    <property type="evidence" value="ECO:0007669"/>
    <property type="project" value="TreeGrafter"/>
</dbReference>
<evidence type="ECO:0000256" key="2">
    <source>
        <dbReference type="ARBA" id="ARBA00022980"/>
    </source>
</evidence>
<dbReference type="AlphaFoldDB" id="A0A1X7R0H2"/>
<dbReference type="EMBL" id="FXLY01000003">
    <property type="protein sequence ID" value="SMN18950.1"/>
    <property type="molecule type" value="Genomic_DNA"/>
</dbReference>
<organism evidence="5 6">
    <name type="scientific">Maudiozyma saulgeensis</name>
    <dbReference type="NCBI Taxonomy" id="1789683"/>
    <lineage>
        <taxon>Eukaryota</taxon>
        <taxon>Fungi</taxon>
        <taxon>Dikarya</taxon>
        <taxon>Ascomycota</taxon>
        <taxon>Saccharomycotina</taxon>
        <taxon>Saccharomycetes</taxon>
        <taxon>Saccharomycetales</taxon>
        <taxon>Saccharomycetaceae</taxon>
        <taxon>Maudiozyma</taxon>
    </lineage>
</organism>
<dbReference type="Proteomes" id="UP000196158">
    <property type="component" value="Unassembled WGS sequence"/>
</dbReference>
<dbReference type="GO" id="GO:0003735">
    <property type="term" value="F:structural constituent of ribosome"/>
    <property type="evidence" value="ECO:0007669"/>
    <property type="project" value="InterPro"/>
</dbReference>
<dbReference type="OrthoDB" id="1724687at2759"/>
<dbReference type="GO" id="GO:0030686">
    <property type="term" value="C:90S preribosome"/>
    <property type="evidence" value="ECO:0007669"/>
    <property type="project" value="TreeGrafter"/>
</dbReference>
<dbReference type="PANTHER" id="PTHR11278:SF0">
    <property type="entry name" value="SMALL RIBOSOMAL SUBUNIT PROTEIN ES7"/>
    <property type="match status" value="1"/>
</dbReference>
<proteinExistence type="inferred from homology"/>
<evidence type="ECO:0000256" key="1">
    <source>
        <dbReference type="ARBA" id="ARBA00007820"/>
    </source>
</evidence>
<sequence length="201" mass="22781">MSAQAKILSQAPTELELQVAQAFIELESSSAEMKADLRPLQFKSIREMLIISISLFILQIEVTGGKKALVIFVPVPSLAGFHKVQTKLTRELEKKFADRHVIFLAERRILPKPARGVKNAQKRPRSRTLTAVHEKILDDMVYPTEIVGKRVRYLVGGNKIQKILLDSKDVQQIDYKLESFQAVYSKLTGKQIVFEIPSETH</sequence>
<comment type="similarity">
    <text evidence="1 4">Belongs to the eukaryotic ribosomal protein eS7 family.</text>
</comment>
<reference evidence="5 6" key="1">
    <citation type="submission" date="2017-04" db="EMBL/GenBank/DDBJ databases">
        <authorList>
            <person name="Afonso C.L."/>
            <person name="Miller P.J."/>
            <person name="Scott M.A."/>
            <person name="Spackman E."/>
            <person name="Goraichik I."/>
            <person name="Dimitrov K.M."/>
            <person name="Suarez D.L."/>
            <person name="Swayne D.E."/>
        </authorList>
    </citation>
    <scope>NUCLEOTIDE SEQUENCE [LARGE SCALE GENOMIC DNA]</scope>
</reference>